<organism evidence="2 3">
    <name type="scientific">Helicobacter cetorum (strain ATCC BAA-540 / CCUG 52418 / MIT 99-5656)</name>
    <dbReference type="NCBI Taxonomy" id="1163745"/>
    <lineage>
        <taxon>Bacteria</taxon>
        <taxon>Pseudomonadati</taxon>
        <taxon>Campylobacterota</taxon>
        <taxon>Epsilonproteobacteria</taxon>
        <taxon>Campylobacterales</taxon>
        <taxon>Helicobacteraceae</taxon>
        <taxon>Helicobacter</taxon>
    </lineage>
</organism>
<dbReference type="EMBL" id="CP003481">
    <property type="protein sequence ID" value="AFI05157.1"/>
    <property type="molecule type" value="Genomic_DNA"/>
</dbReference>
<dbReference type="Proteomes" id="UP000005013">
    <property type="component" value="Chromosome"/>
</dbReference>
<evidence type="ECO:0000313" key="2">
    <source>
        <dbReference type="EMBL" id="AFI05157.1"/>
    </source>
</evidence>
<name>I0EQD8_HELCM</name>
<keyword evidence="1" id="KW-1133">Transmembrane helix</keyword>
<keyword evidence="3" id="KW-1185">Reference proteome</keyword>
<sequence length="221" mass="24992">MDIENHLDKNQKTRTYTYKVFEAQSFSPLIEAFGGVLAMIIKVFFTGLWLYFGLKALFFEGFFSGVVILGIIAYLVFKFIKDYKELVIFKQACAKLDGMAKIENGIFVYPGMGPIAFPQHHIEINMNELEEVADTTYSKAEVQEVQSRSRPSFFSMLNPYADTTSRVLSSQAVVYQEVYSILCAGTFGQITLEFKSTEDKAAIKSLLRAYAKENGLDIHFA</sequence>
<evidence type="ECO:0000256" key="1">
    <source>
        <dbReference type="SAM" id="Phobius"/>
    </source>
</evidence>
<keyword evidence="1" id="KW-0472">Membrane</keyword>
<accession>I0EQD8</accession>
<dbReference type="KEGG" id="hcm:HCD_00625"/>
<feature type="transmembrane region" description="Helical" evidence="1">
    <location>
        <begin position="57"/>
        <end position="77"/>
    </location>
</feature>
<dbReference type="AlphaFoldDB" id="I0EQD8"/>
<dbReference type="RefSeq" id="WP_014658686.1">
    <property type="nucleotide sequence ID" value="NC_017735.1"/>
</dbReference>
<dbReference type="PATRIC" id="fig|1163745.3.peg.134"/>
<reference evidence="2 3" key="1">
    <citation type="journal article" date="2013" name="PLoS ONE">
        <title>Sequence Divergence and Conservation in Genomes ofHelicobacter cetorum Strains from a Dolphin and a Whale.</title>
        <authorList>
            <person name="Kersulyte D."/>
            <person name="Rossi M."/>
            <person name="Berg D.E."/>
        </authorList>
    </citation>
    <scope>NUCLEOTIDE SEQUENCE [LARGE SCALE GENOMIC DNA]</scope>
    <source>
        <strain evidence="2 3">MIT 99-5656</strain>
    </source>
</reference>
<proteinExistence type="predicted"/>
<dbReference type="STRING" id="1163745.HCD_00625"/>
<dbReference type="HOGENOM" id="CLU_1249198_0_0_7"/>
<protein>
    <submittedName>
        <fullName evidence="2">Uncharacterized protein</fullName>
    </submittedName>
</protein>
<feature type="transmembrane region" description="Helical" evidence="1">
    <location>
        <begin position="29"/>
        <end position="51"/>
    </location>
</feature>
<evidence type="ECO:0000313" key="3">
    <source>
        <dbReference type="Proteomes" id="UP000005013"/>
    </source>
</evidence>
<keyword evidence="1" id="KW-0812">Transmembrane</keyword>
<gene>
    <name evidence="2" type="ordered locus">HCD_00625</name>
</gene>